<keyword evidence="1" id="KW-0732">Signal</keyword>
<feature type="chain" id="PRO_5038676530" description="Copper amine oxidase-like N-terminal domain-containing protein" evidence="1">
    <location>
        <begin position="23"/>
        <end position="192"/>
    </location>
</feature>
<feature type="signal peptide" evidence="1">
    <location>
        <begin position="1"/>
        <end position="22"/>
    </location>
</feature>
<accession>A0A2W1LJ83</accession>
<dbReference type="RefSeq" id="WP_111147523.1">
    <property type="nucleotide sequence ID" value="NZ_QKRB01000046.1"/>
</dbReference>
<dbReference type="Proteomes" id="UP000249522">
    <property type="component" value="Unassembled WGS sequence"/>
</dbReference>
<reference evidence="2 3" key="1">
    <citation type="submission" date="2018-06" db="EMBL/GenBank/DDBJ databases">
        <title>Paenibacillus imtechensis sp. nov.</title>
        <authorList>
            <person name="Pinnaka A.K."/>
            <person name="Singh H."/>
            <person name="Kaur M."/>
        </authorList>
    </citation>
    <scope>NUCLEOTIDE SEQUENCE [LARGE SCALE GENOMIC DNA]</scope>
    <source>
        <strain evidence="2 3">SMB1</strain>
    </source>
</reference>
<gene>
    <name evidence="2" type="ORF">DNH61_15140</name>
</gene>
<evidence type="ECO:0000256" key="1">
    <source>
        <dbReference type="SAM" id="SignalP"/>
    </source>
</evidence>
<name>A0A2W1LJ83_9BACL</name>
<sequence length="192" mass="21076">MKKMLTAVVLMLAMFNTTSSVGNGLAPSDSGQILPEAETSAPQLDIVQHADLQYPEAGYTAELREDIDQVNGFDMSWTEEETLVNAGPPDSISEDELLPGIYEYEYEHATVGFYDGVVEYIVVQPSKDKPLLTLGEYVIPLKAELIRAALGEPDYEAEDGDVYIKGATALKVFKDPENGKITSVEAFWVYGE</sequence>
<protein>
    <recommendedName>
        <fullName evidence="4">Copper amine oxidase-like N-terminal domain-containing protein</fullName>
    </recommendedName>
</protein>
<organism evidence="2 3">
    <name type="scientific">Paenibacillus sambharensis</name>
    <dbReference type="NCBI Taxonomy" id="1803190"/>
    <lineage>
        <taxon>Bacteria</taxon>
        <taxon>Bacillati</taxon>
        <taxon>Bacillota</taxon>
        <taxon>Bacilli</taxon>
        <taxon>Bacillales</taxon>
        <taxon>Paenibacillaceae</taxon>
        <taxon>Paenibacillus</taxon>
    </lineage>
</organism>
<dbReference type="EMBL" id="QKRB01000046">
    <property type="protein sequence ID" value="PZD94975.1"/>
    <property type="molecule type" value="Genomic_DNA"/>
</dbReference>
<dbReference type="OrthoDB" id="2654428at2"/>
<evidence type="ECO:0000313" key="2">
    <source>
        <dbReference type="EMBL" id="PZD94975.1"/>
    </source>
</evidence>
<proteinExistence type="predicted"/>
<dbReference type="AlphaFoldDB" id="A0A2W1LJ83"/>
<comment type="caution">
    <text evidence="2">The sequence shown here is derived from an EMBL/GenBank/DDBJ whole genome shotgun (WGS) entry which is preliminary data.</text>
</comment>
<evidence type="ECO:0008006" key="4">
    <source>
        <dbReference type="Google" id="ProtNLM"/>
    </source>
</evidence>
<evidence type="ECO:0000313" key="3">
    <source>
        <dbReference type="Proteomes" id="UP000249522"/>
    </source>
</evidence>
<keyword evidence="3" id="KW-1185">Reference proteome</keyword>